<comment type="subcellular location">
    <subcellularLocation>
        <location evidence="1">Cell membrane</location>
        <topology evidence="1">Single-pass membrane protein</topology>
    </subcellularLocation>
</comment>
<evidence type="ECO:0000313" key="8">
    <source>
        <dbReference type="EMBL" id="QQK77882.1"/>
    </source>
</evidence>
<evidence type="ECO:0000256" key="2">
    <source>
        <dbReference type="ARBA" id="ARBA00022475"/>
    </source>
</evidence>
<keyword evidence="4 6" id="KW-1133">Transmembrane helix</keyword>
<dbReference type="Proteomes" id="UP000595823">
    <property type="component" value="Chromosome"/>
</dbReference>
<feature type="transmembrane region" description="Helical" evidence="6">
    <location>
        <begin position="29"/>
        <end position="53"/>
    </location>
</feature>
<feature type="domain" description="Phage shock protein PspC N-terminal" evidence="7">
    <location>
        <begin position="2"/>
        <end position="60"/>
    </location>
</feature>
<dbReference type="RefSeq" id="WP_200125648.1">
    <property type="nucleotide sequence ID" value="NZ_CP054705.1"/>
</dbReference>
<evidence type="ECO:0000256" key="4">
    <source>
        <dbReference type="ARBA" id="ARBA00022989"/>
    </source>
</evidence>
<keyword evidence="5 6" id="KW-0472">Membrane</keyword>
<protein>
    <submittedName>
        <fullName evidence="8">PspC domain-containing protein</fullName>
    </submittedName>
</protein>
<evidence type="ECO:0000256" key="3">
    <source>
        <dbReference type="ARBA" id="ARBA00022692"/>
    </source>
</evidence>
<dbReference type="PANTHER" id="PTHR33885">
    <property type="entry name" value="PHAGE SHOCK PROTEIN C"/>
    <property type="match status" value="1"/>
</dbReference>
<dbReference type="Pfam" id="PF04024">
    <property type="entry name" value="PspC"/>
    <property type="match status" value="1"/>
</dbReference>
<evidence type="ECO:0000256" key="1">
    <source>
        <dbReference type="ARBA" id="ARBA00004162"/>
    </source>
</evidence>
<dbReference type="InterPro" id="IPR007168">
    <property type="entry name" value="Phageshock_PspC_N"/>
</dbReference>
<accession>A0A7T7CDD6</accession>
<sequence length="65" mass="7127">MKRFVRSANSRIITGVCGGIGQYFNIDPVIIRIVAVISLFISLGITLLVYLLLTVLVPSEGDFRS</sequence>
<keyword evidence="3 6" id="KW-0812">Transmembrane</keyword>
<evidence type="ECO:0000256" key="5">
    <source>
        <dbReference type="ARBA" id="ARBA00023136"/>
    </source>
</evidence>
<keyword evidence="2" id="KW-1003">Cell membrane</keyword>
<dbReference type="EMBL" id="CP054705">
    <property type="protein sequence ID" value="QQK77882.1"/>
    <property type="molecule type" value="Genomic_DNA"/>
</dbReference>
<dbReference type="PANTHER" id="PTHR33885:SF3">
    <property type="entry name" value="PHAGE SHOCK PROTEIN C"/>
    <property type="match status" value="1"/>
</dbReference>
<evidence type="ECO:0000313" key="9">
    <source>
        <dbReference type="Proteomes" id="UP000595823"/>
    </source>
</evidence>
<evidence type="ECO:0000256" key="6">
    <source>
        <dbReference type="SAM" id="Phobius"/>
    </source>
</evidence>
<dbReference type="InterPro" id="IPR052027">
    <property type="entry name" value="PspC"/>
</dbReference>
<keyword evidence="9" id="KW-1185">Reference proteome</keyword>
<proteinExistence type="predicted"/>
<dbReference type="KEGG" id="scia:HUG15_21410"/>
<organism evidence="8 9">
    <name type="scientific">Salicibibacter cibarius</name>
    <dbReference type="NCBI Taxonomy" id="2743000"/>
    <lineage>
        <taxon>Bacteria</taxon>
        <taxon>Bacillati</taxon>
        <taxon>Bacillota</taxon>
        <taxon>Bacilli</taxon>
        <taxon>Bacillales</taxon>
        <taxon>Bacillaceae</taxon>
        <taxon>Salicibibacter</taxon>
    </lineage>
</organism>
<dbReference type="GO" id="GO:0005886">
    <property type="term" value="C:plasma membrane"/>
    <property type="evidence" value="ECO:0007669"/>
    <property type="project" value="UniProtKB-SubCell"/>
</dbReference>
<dbReference type="AlphaFoldDB" id="A0A7T7CDD6"/>
<name>A0A7T7CDD6_9BACI</name>
<evidence type="ECO:0000259" key="7">
    <source>
        <dbReference type="Pfam" id="PF04024"/>
    </source>
</evidence>
<reference evidence="8 9" key="1">
    <citation type="submission" date="2020-06" db="EMBL/GenBank/DDBJ databases">
        <title>Genomic analysis of Salicibibacter sp. NKC5-3.</title>
        <authorList>
            <person name="Oh Y.J."/>
        </authorList>
    </citation>
    <scope>NUCLEOTIDE SEQUENCE [LARGE SCALE GENOMIC DNA]</scope>
    <source>
        <strain evidence="8 9">NKC5-3</strain>
    </source>
</reference>
<gene>
    <name evidence="8" type="ORF">HUG15_21410</name>
</gene>